<dbReference type="STRING" id="6526.A0A2C9M0E1"/>
<dbReference type="Pfam" id="PF09728">
    <property type="entry name" value="Taxilin"/>
    <property type="match status" value="1"/>
</dbReference>
<dbReference type="PANTHER" id="PTHR16127">
    <property type="entry name" value="TAXILIN"/>
    <property type="match status" value="1"/>
</dbReference>
<keyword evidence="2" id="KW-0175">Coiled coil</keyword>
<dbReference type="PANTHER" id="PTHR16127:SF13">
    <property type="entry name" value="GH01188P"/>
    <property type="match status" value="1"/>
</dbReference>
<dbReference type="AlphaFoldDB" id="A0A2C9M0E1"/>
<name>A0A2C9M0E1_BIOGL</name>
<dbReference type="GO" id="GO:0019905">
    <property type="term" value="F:syntaxin binding"/>
    <property type="evidence" value="ECO:0007669"/>
    <property type="project" value="InterPro"/>
</dbReference>
<protein>
    <submittedName>
        <fullName evidence="3">Uncharacterized protein</fullName>
    </submittedName>
</protein>
<dbReference type="EnsemblMetazoa" id="BGLB037067-RA">
    <property type="protein sequence ID" value="BGLB037067-PA"/>
    <property type="gene ID" value="BGLB037067"/>
</dbReference>
<accession>A0A2C9M0E1</accession>
<evidence type="ECO:0000256" key="2">
    <source>
        <dbReference type="SAM" id="Coils"/>
    </source>
</evidence>
<evidence type="ECO:0000313" key="4">
    <source>
        <dbReference type="Proteomes" id="UP000076420"/>
    </source>
</evidence>
<evidence type="ECO:0000313" key="3">
    <source>
        <dbReference type="EnsemblMetazoa" id="BGLB037067-PA"/>
    </source>
</evidence>
<feature type="coiled-coil region" evidence="2">
    <location>
        <begin position="1"/>
        <end position="106"/>
    </location>
</feature>
<dbReference type="VEuPathDB" id="VectorBase:BGLAX_037660"/>
<sequence length="129" mass="15147">MADNSERNAKLRQENENLAAQLRSFIKQCEVRDLQVTKLQEQHELERQLANAKVNQAQAIVKEHEEKGIKERELLLLKLAESGKKNQILETQVAMFKERYDDFERLHAKSSETFQKYKTEMDKVGFGRL</sequence>
<proteinExistence type="inferred from homology"/>
<dbReference type="Proteomes" id="UP000076420">
    <property type="component" value="Unassembled WGS sequence"/>
</dbReference>
<evidence type="ECO:0000256" key="1">
    <source>
        <dbReference type="ARBA" id="ARBA00009550"/>
    </source>
</evidence>
<dbReference type="VEuPathDB" id="VectorBase:BGLB037067"/>
<dbReference type="KEGG" id="bgt:106077881"/>
<reference evidence="3" key="1">
    <citation type="submission" date="2020-05" db="UniProtKB">
        <authorList>
            <consortium name="EnsemblMetazoa"/>
        </authorList>
    </citation>
    <scope>IDENTIFICATION</scope>
    <source>
        <strain evidence="3">BB02</strain>
    </source>
</reference>
<organism evidence="3 4">
    <name type="scientific">Biomphalaria glabrata</name>
    <name type="common">Bloodfluke planorb</name>
    <name type="synonym">Freshwater snail</name>
    <dbReference type="NCBI Taxonomy" id="6526"/>
    <lineage>
        <taxon>Eukaryota</taxon>
        <taxon>Metazoa</taxon>
        <taxon>Spiralia</taxon>
        <taxon>Lophotrochozoa</taxon>
        <taxon>Mollusca</taxon>
        <taxon>Gastropoda</taxon>
        <taxon>Heterobranchia</taxon>
        <taxon>Euthyneura</taxon>
        <taxon>Panpulmonata</taxon>
        <taxon>Hygrophila</taxon>
        <taxon>Lymnaeoidea</taxon>
        <taxon>Planorbidae</taxon>
        <taxon>Biomphalaria</taxon>
    </lineage>
</organism>
<gene>
    <name evidence="3" type="primary">106077881</name>
</gene>
<dbReference type="InterPro" id="IPR026183">
    <property type="entry name" value="Taxilin_fam"/>
</dbReference>
<comment type="similarity">
    <text evidence="1">Belongs to the taxilin family.</text>
</comment>